<dbReference type="Proteomes" id="UP000248536">
    <property type="component" value="Chromosome"/>
</dbReference>
<dbReference type="KEGG" id="spon:HME9304_01225"/>
<evidence type="ECO:0000313" key="2">
    <source>
        <dbReference type="Proteomes" id="UP000248536"/>
    </source>
</evidence>
<accession>A0A2Z4LQU5</accession>
<proteinExistence type="predicted"/>
<organism evidence="1 2">
    <name type="scientific">Flagellimonas maritima</name>
    <dbReference type="NCBI Taxonomy" id="1383885"/>
    <lineage>
        <taxon>Bacteria</taxon>
        <taxon>Pseudomonadati</taxon>
        <taxon>Bacteroidota</taxon>
        <taxon>Flavobacteriia</taxon>
        <taxon>Flavobacteriales</taxon>
        <taxon>Flavobacteriaceae</taxon>
        <taxon>Flagellimonas</taxon>
    </lineage>
</organism>
<evidence type="ECO:0000313" key="1">
    <source>
        <dbReference type="EMBL" id="AWX44225.1"/>
    </source>
</evidence>
<name>A0A2Z4LQU5_9FLAO</name>
<gene>
    <name evidence="1" type="ORF">HME9304_01225</name>
</gene>
<reference evidence="1 2" key="1">
    <citation type="submission" date="2018-06" db="EMBL/GenBank/DDBJ databases">
        <title>Spongiibacterium sp. HME9304 Genome sequencing and assembly.</title>
        <authorList>
            <person name="Kang H."/>
            <person name="Kim H."/>
            <person name="Joh K."/>
        </authorList>
    </citation>
    <scope>NUCLEOTIDE SEQUENCE [LARGE SCALE GENOMIC DNA]</scope>
    <source>
        <strain evidence="1 2">HME9304</strain>
    </source>
</reference>
<dbReference type="EMBL" id="CP030104">
    <property type="protein sequence ID" value="AWX44225.1"/>
    <property type="molecule type" value="Genomic_DNA"/>
</dbReference>
<protein>
    <submittedName>
        <fullName evidence="1">Uncharacterized protein</fullName>
    </submittedName>
</protein>
<dbReference type="AlphaFoldDB" id="A0A2Z4LQU5"/>
<keyword evidence="2" id="KW-1185">Reference proteome</keyword>
<sequence>MEKNILLLEENINNSVQNSITAITADSTTPRLHSGLAESTRN</sequence>